<dbReference type="RefSeq" id="WP_350380438.1">
    <property type="nucleotide sequence ID" value="NZ_JBELQD010000038.1"/>
</dbReference>
<evidence type="ECO:0000256" key="12">
    <source>
        <dbReference type="ARBA" id="ARBA00023170"/>
    </source>
</evidence>
<proteinExistence type="inferred from homology"/>
<dbReference type="NCBIfam" id="TIGR01783">
    <property type="entry name" value="TonB-siderophor"/>
    <property type="match status" value="1"/>
</dbReference>
<dbReference type="InterPro" id="IPR000531">
    <property type="entry name" value="Beta-barrel_TonB"/>
</dbReference>
<evidence type="ECO:0000313" key="18">
    <source>
        <dbReference type="EMBL" id="MER2291153.1"/>
    </source>
</evidence>
<dbReference type="InterPro" id="IPR010105">
    <property type="entry name" value="TonB_sidphr_rcpt"/>
</dbReference>
<protein>
    <submittedName>
        <fullName evidence="18">TonB-dependent siderophore receptor</fullName>
    </submittedName>
</protein>
<dbReference type="PANTHER" id="PTHR32552">
    <property type="entry name" value="FERRICHROME IRON RECEPTOR-RELATED"/>
    <property type="match status" value="1"/>
</dbReference>
<evidence type="ECO:0000256" key="8">
    <source>
        <dbReference type="ARBA" id="ARBA00023004"/>
    </source>
</evidence>
<keyword evidence="12 18" id="KW-0675">Receptor</keyword>
<evidence type="ECO:0000256" key="5">
    <source>
        <dbReference type="ARBA" id="ARBA00022496"/>
    </source>
</evidence>
<dbReference type="Gene3D" id="2.40.170.20">
    <property type="entry name" value="TonB-dependent receptor, beta-barrel domain"/>
    <property type="match status" value="1"/>
</dbReference>
<reference evidence="18" key="1">
    <citation type="submission" date="2024-06" db="EMBL/GenBank/DDBJ databases">
        <authorList>
            <person name="Campbell A.G."/>
        </authorList>
    </citation>
    <scope>NUCLEOTIDE SEQUENCE</scope>
    <source>
        <strain evidence="18">EM17</strain>
    </source>
</reference>
<evidence type="ECO:0000256" key="13">
    <source>
        <dbReference type="ARBA" id="ARBA00023237"/>
    </source>
</evidence>
<evidence type="ECO:0000256" key="4">
    <source>
        <dbReference type="ARBA" id="ARBA00022452"/>
    </source>
</evidence>
<keyword evidence="5" id="KW-0410">Iron transport</keyword>
<dbReference type="InterPro" id="IPR039426">
    <property type="entry name" value="TonB-dep_rcpt-like"/>
</dbReference>
<dbReference type="PANTHER" id="PTHR32552:SF68">
    <property type="entry name" value="FERRICHROME OUTER MEMBRANE TRANSPORTER_PHAGE RECEPTOR"/>
    <property type="match status" value="1"/>
</dbReference>
<keyword evidence="9" id="KW-0406">Ion transport</keyword>
<keyword evidence="13 14" id="KW-0998">Cell outer membrane</keyword>
<dbReference type="Pfam" id="PF00593">
    <property type="entry name" value="TonB_dep_Rec_b-barrel"/>
    <property type="match status" value="1"/>
</dbReference>
<keyword evidence="8" id="KW-0408">Iron</keyword>
<keyword evidence="7" id="KW-0732">Signal</keyword>
<keyword evidence="11 14" id="KW-0472">Membrane</keyword>
<evidence type="ECO:0000256" key="10">
    <source>
        <dbReference type="ARBA" id="ARBA00023077"/>
    </source>
</evidence>
<dbReference type="PROSITE" id="PS52016">
    <property type="entry name" value="TONB_DEPENDENT_REC_3"/>
    <property type="match status" value="1"/>
</dbReference>
<dbReference type="Pfam" id="PF07715">
    <property type="entry name" value="Plug"/>
    <property type="match status" value="1"/>
</dbReference>
<name>A0ABV1R8H9_9HYPH</name>
<evidence type="ECO:0000256" key="15">
    <source>
        <dbReference type="RuleBase" id="RU003357"/>
    </source>
</evidence>
<evidence type="ECO:0000256" key="9">
    <source>
        <dbReference type="ARBA" id="ARBA00023065"/>
    </source>
</evidence>
<comment type="caution">
    <text evidence="18">The sequence shown here is derived from an EMBL/GenBank/DDBJ whole genome shotgun (WGS) entry which is preliminary data.</text>
</comment>
<dbReference type="EMBL" id="JBELQD010000038">
    <property type="protein sequence ID" value="MER2291153.1"/>
    <property type="molecule type" value="Genomic_DNA"/>
</dbReference>
<dbReference type="CDD" id="cd01347">
    <property type="entry name" value="ligand_gated_channel"/>
    <property type="match status" value="1"/>
</dbReference>
<comment type="similarity">
    <text evidence="2 14 15">Belongs to the TonB-dependent receptor family.</text>
</comment>
<keyword evidence="4 14" id="KW-1134">Transmembrane beta strand</keyword>
<dbReference type="InterPro" id="IPR012910">
    <property type="entry name" value="Plug_dom"/>
</dbReference>
<keyword evidence="10 15" id="KW-0798">TonB box</keyword>
<evidence type="ECO:0000256" key="7">
    <source>
        <dbReference type="ARBA" id="ARBA00022729"/>
    </source>
</evidence>
<keyword evidence="3 14" id="KW-0813">Transport</keyword>
<evidence type="ECO:0000256" key="1">
    <source>
        <dbReference type="ARBA" id="ARBA00004571"/>
    </source>
</evidence>
<keyword evidence="6 14" id="KW-0812">Transmembrane</keyword>
<evidence type="ECO:0000256" key="2">
    <source>
        <dbReference type="ARBA" id="ARBA00009810"/>
    </source>
</evidence>
<gene>
    <name evidence="18" type="ORF">ABS770_23155</name>
</gene>
<evidence type="ECO:0000259" key="16">
    <source>
        <dbReference type="Pfam" id="PF00593"/>
    </source>
</evidence>
<evidence type="ECO:0000256" key="3">
    <source>
        <dbReference type="ARBA" id="ARBA00022448"/>
    </source>
</evidence>
<evidence type="ECO:0000313" key="19">
    <source>
        <dbReference type="Proteomes" id="UP001432995"/>
    </source>
</evidence>
<evidence type="ECO:0000256" key="11">
    <source>
        <dbReference type="ARBA" id="ARBA00023136"/>
    </source>
</evidence>
<accession>A0ABV1R8H9</accession>
<feature type="domain" description="TonB-dependent receptor-like beta-barrel" evidence="16">
    <location>
        <begin position="263"/>
        <end position="696"/>
    </location>
</feature>
<organism evidence="18 19">
    <name type="scientific">Methylobacterium brachiatum</name>
    <dbReference type="NCBI Taxonomy" id="269660"/>
    <lineage>
        <taxon>Bacteria</taxon>
        <taxon>Pseudomonadati</taxon>
        <taxon>Pseudomonadota</taxon>
        <taxon>Alphaproteobacteria</taxon>
        <taxon>Hyphomicrobiales</taxon>
        <taxon>Methylobacteriaceae</taxon>
        <taxon>Methylobacterium</taxon>
    </lineage>
</organism>
<comment type="subcellular location">
    <subcellularLocation>
        <location evidence="1 14">Cell outer membrane</location>
        <topology evidence="1 14">Multi-pass membrane protein</topology>
    </subcellularLocation>
</comment>
<feature type="domain" description="TonB-dependent receptor plug" evidence="17">
    <location>
        <begin position="88"/>
        <end position="188"/>
    </location>
</feature>
<evidence type="ECO:0000256" key="6">
    <source>
        <dbReference type="ARBA" id="ARBA00022692"/>
    </source>
</evidence>
<dbReference type="InterPro" id="IPR037066">
    <property type="entry name" value="Plug_dom_sf"/>
</dbReference>
<sequence>MPQGYKDHLISAKIDRLIWNNTRKGLALSVFLASTTAIHAQSDAAPNEVTLSELSVTGNGPAVERAGGPVIGYRATRSATATRTDTPVRDTPQSVQVVPRDVLVDQQDIRLTDALQNVSSVLPGGTLQGRSDTFIIRGFRTQIYAIDGVLVSPTNTFSSVSRDLADVERVEVLKGPASVLYGRGDPGGLIHIVTRQPTLEPSGDINLQAGSFGFRRVQGSVSSAIDGVDGLAGRISFAGQSDPTFRNLGGRDNSRTFVAPAFTWNPSPDTRVSFLGEFSRADTQYDEGLVARNGRVPLDNIARYYGEPFARYNSNSNFSLLRVEHDLNENIMLRQVLNVQWGEFDLLTTRATGLANRNTLVNRREATVNSTYATVDSQSEMVAKFDLLGFKHTVLAGIEYTNGYRHAYQTESRNYPPVSFQNPAFGAGLVGLQFQSELKQKNELNGLYVQDQIDLGLGFQLLLGVRYDTGTQYYFNRLPASRTIPPDQQLSGTTPRVGLIYRPFEPLTLYASYSTSFKPQIANVLNVVSPAPETGDQYEIGSRLDLTPDLTLSAAAFRITRNNVAATDPNNNTYSVITGQQRSEGVEADLAGQILPGWKVIGGISFIDARITKDQVYPVGNRLVGVPTFSSSIWSTYQFQEGFLLGWNIGAGITYVGRRTGDLNNSYSVGGYARLDAAVFYDFNEHARFSINARNLTDRRYIEQPFNQWNNTPGAPLSILATITARM</sequence>
<keyword evidence="19" id="KW-1185">Reference proteome</keyword>
<evidence type="ECO:0000259" key="17">
    <source>
        <dbReference type="Pfam" id="PF07715"/>
    </source>
</evidence>
<dbReference type="Proteomes" id="UP001432995">
    <property type="component" value="Unassembled WGS sequence"/>
</dbReference>
<dbReference type="SUPFAM" id="SSF56935">
    <property type="entry name" value="Porins"/>
    <property type="match status" value="1"/>
</dbReference>
<evidence type="ECO:0000256" key="14">
    <source>
        <dbReference type="PROSITE-ProRule" id="PRU01360"/>
    </source>
</evidence>
<dbReference type="Gene3D" id="2.170.130.10">
    <property type="entry name" value="TonB-dependent receptor, plug domain"/>
    <property type="match status" value="1"/>
</dbReference>
<dbReference type="InterPro" id="IPR036942">
    <property type="entry name" value="Beta-barrel_TonB_sf"/>
</dbReference>